<dbReference type="InterPro" id="IPR011829">
    <property type="entry name" value="TTC_DH"/>
</dbReference>
<evidence type="ECO:0000313" key="12">
    <source>
        <dbReference type="Proteomes" id="UP000198636"/>
    </source>
</evidence>
<dbReference type="NCBIfam" id="NF002898">
    <property type="entry name" value="PRK03437.1"/>
    <property type="match status" value="1"/>
</dbReference>
<dbReference type="Pfam" id="PF00180">
    <property type="entry name" value="Iso_dh"/>
    <property type="match status" value="1"/>
</dbReference>
<sequence length="359" mass="39276">MKTYKIAVIPGDGIGGEVMTEGIKVLDCYASLKGNIKFAYETFPWGCEYYLKTGKMMDDDGLEKLKKFDAILLGAVGFPNVPDHISLHGLLINIRQSFNQYINLRPVKLLPGAPCPLKGKGPQDIDFVVVRENVEGEYSGVGGIRFPDKPEEIALQTSVFTRKNTEKVMEYAFQLAEERNGKRKLTNVTKSNALNYSMVFWDKIFNETALKHQDIQTETIHVDAITMYFIQKPEAYDVLVASNLFGDIITDLGAALQGGLGFAASGNLNPEGEYPSMFEPVHGSAPVLAGKGVANPIAMVWTVKMMLDFLLKVEADEIITAVTQLLQEGESLTPDLGGTATTQEVGDAICGKLAKLIKA</sequence>
<gene>
    <name evidence="11" type="ORF">SAMN03080606_01704</name>
</gene>
<evidence type="ECO:0000256" key="6">
    <source>
        <dbReference type="ARBA" id="ARBA00023002"/>
    </source>
</evidence>
<keyword evidence="5" id="KW-0479">Metal-binding</keyword>
<keyword evidence="12" id="KW-1185">Reference proteome</keyword>
<dbReference type="NCBIfam" id="TIGR02089">
    <property type="entry name" value="TTC"/>
    <property type="match status" value="1"/>
</dbReference>
<dbReference type="GO" id="GO:0046553">
    <property type="term" value="F:D-malate dehydrogenase (decarboxylating) (NAD+) activity"/>
    <property type="evidence" value="ECO:0007669"/>
    <property type="project" value="UniProtKB-EC"/>
</dbReference>
<evidence type="ECO:0000256" key="3">
    <source>
        <dbReference type="ARBA" id="ARBA00007769"/>
    </source>
</evidence>
<dbReference type="STRING" id="1120976.SAMN03080606_01704"/>
<evidence type="ECO:0000256" key="7">
    <source>
        <dbReference type="ARBA" id="ARBA00023027"/>
    </source>
</evidence>
<evidence type="ECO:0000256" key="8">
    <source>
        <dbReference type="ARBA" id="ARBA00023211"/>
    </source>
</evidence>
<dbReference type="Proteomes" id="UP000198636">
    <property type="component" value="Unassembled WGS sequence"/>
</dbReference>
<proteinExistence type="inferred from homology"/>
<evidence type="ECO:0000313" key="11">
    <source>
        <dbReference type="EMBL" id="SCY51338.1"/>
    </source>
</evidence>
<reference evidence="11 12" key="1">
    <citation type="submission" date="2016-10" db="EMBL/GenBank/DDBJ databases">
        <authorList>
            <person name="de Groot N.N."/>
        </authorList>
    </citation>
    <scope>NUCLEOTIDE SEQUENCE [LARGE SCALE GENOMIC DNA]</scope>
    <source>
        <strain evidence="11 12">DSM 18978</strain>
    </source>
</reference>
<organism evidence="11 12">
    <name type="scientific">Alkaliphilus peptidifermentans DSM 18978</name>
    <dbReference type="NCBI Taxonomy" id="1120976"/>
    <lineage>
        <taxon>Bacteria</taxon>
        <taxon>Bacillati</taxon>
        <taxon>Bacillota</taxon>
        <taxon>Clostridia</taxon>
        <taxon>Peptostreptococcales</taxon>
        <taxon>Natronincolaceae</taxon>
        <taxon>Alkaliphilus</taxon>
    </lineage>
</organism>
<protein>
    <recommendedName>
        <fullName evidence="4">D-malate dehydrogenase (decarboxylating)</fullName>
        <ecNumber evidence="4">1.1.1.83</ecNumber>
    </recommendedName>
</protein>
<dbReference type="InterPro" id="IPR024084">
    <property type="entry name" value="IsoPropMal-DH-like_dom"/>
</dbReference>
<evidence type="ECO:0000256" key="2">
    <source>
        <dbReference type="ARBA" id="ARBA00001946"/>
    </source>
</evidence>
<dbReference type="SMART" id="SM01329">
    <property type="entry name" value="Iso_dh"/>
    <property type="match status" value="1"/>
</dbReference>
<evidence type="ECO:0000256" key="5">
    <source>
        <dbReference type="ARBA" id="ARBA00022723"/>
    </source>
</evidence>
<evidence type="ECO:0000259" key="10">
    <source>
        <dbReference type="SMART" id="SM01329"/>
    </source>
</evidence>
<comment type="catalytic activity">
    <reaction evidence="9">
        <text>(R)-malate + NAD(+) = pyruvate + CO2 + NADH</text>
        <dbReference type="Rhea" id="RHEA:18365"/>
        <dbReference type="ChEBI" id="CHEBI:15361"/>
        <dbReference type="ChEBI" id="CHEBI:15588"/>
        <dbReference type="ChEBI" id="CHEBI:16526"/>
        <dbReference type="ChEBI" id="CHEBI:57540"/>
        <dbReference type="ChEBI" id="CHEBI:57945"/>
        <dbReference type="EC" id="1.1.1.83"/>
    </reaction>
</comment>
<dbReference type="InterPro" id="IPR050501">
    <property type="entry name" value="ICDH/IPMDH"/>
</dbReference>
<dbReference type="AlphaFoldDB" id="A0A1G5GKX2"/>
<accession>A0A1G5GKX2</accession>
<name>A0A1G5GKX2_9FIRM</name>
<keyword evidence="8" id="KW-0464">Manganese</keyword>
<keyword evidence="6" id="KW-0560">Oxidoreductase</keyword>
<keyword evidence="7" id="KW-0520">NAD</keyword>
<comment type="similarity">
    <text evidence="3">Belongs to the isocitrate and isopropylmalate dehydrogenases family.</text>
</comment>
<evidence type="ECO:0000256" key="1">
    <source>
        <dbReference type="ARBA" id="ARBA00001936"/>
    </source>
</evidence>
<dbReference type="InterPro" id="IPR019818">
    <property type="entry name" value="IsoCit/isopropylmalate_DH_CS"/>
</dbReference>
<dbReference type="SUPFAM" id="SSF53659">
    <property type="entry name" value="Isocitrate/Isopropylmalate dehydrogenase-like"/>
    <property type="match status" value="1"/>
</dbReference>
<dbReference type="EC" id="1.1.1.83" evidence="4"/>
<dbReference type="OrthoDB" id="9806254at2"/>
<dbReference type="PROSITE" id="PS00470">
    <property type="entry name" value="IDH_IMDH"/>
    <property type="match status" value="1"/>
</dbReference>
<dbReference type="GO" id="GO:0051287">
    <property type="term" value="F:NAD binding"/>
    <property type="evidence" value="ECO:0007669"/>
    <property type="project" value="InterPro"/>
</dbReference>
<evidence type="ECO:0000256" key="4">
    <source>
        <dbReference type="ARBA" id="ARBA00013126"/>
    </source>
</evidence>
<comment type="cofactor">
    <cofactor evidence="1">
        <name>Mn(2+)</name>
        <dbReference type="ChEBI" id="CHEBI:29035"/>
    </cofactor>
</comment>
<dbReference type="Gene3D" id="3.40.718.10">
    <property type="entry name" value="Isopropylmalate Dehydrogenase"/>
    <property type="match status" value="1"/>
</dbReference>
<dbReference type="EMBL" id="FMUS01000009">
    <property type="protein sequence ID" value="SCY51338.1"/>
    <property type="molecule type" value="Genomic_DNA"/>
</dbReference>
<comment type="cofactor">
    <cofactor evidence="2">
        <name>Mg(2+)</name>
        <dbReference type="ChEBI" id="CHEBI:18420"/>
    </cofactor>
</comment>
<feature type="domain" description="Isopropylmalate dehydrogenase-like" evidence="10">
    <location>
        <begin position="5"/>
        <end position="349"/>
    </location>
</feature>
<evidence type="ECO:0000256" key="9">
    <source>
        <dbReference type="ARBA" id="ARBA00049301"/>
    </source>
</evidence>
<dbReference type="RefSeq" id="WP_091542275.1">
    <property type="nucleotide sequence ID" value="NZ_FMUS01000009.1"/>
</dbReference>
<dbReference type="GO" id="GO:0000287">
    <property type="term" value="F:magnesium ion binding"/>
    <property type="evidence" value="ECO:0007669"/>
    <property type="project" value="InterPro"/>
</dbReference>
<dbReference type="PANTHER" id="PTHR43275">
    <property type="entry name" value="D-MALATE DEHYDROGENASE [DECARBOXYLATING]"/>
    <property type="match status" value="1"/>
</dbReference>
<dbReference type="PANTHER" id="PTHR43275:SF1">
    <property type="entry name" value="D-MALATE DEHYDROGENASE [DECARBOXYLATING]"/>
    <property type="match status" value="1"/>
</dbReference>